<accession>A0A814IQD1</accession>
<organism evidence="1 2">
    <name type="scientific">Brachionus calyciflorus</name>
    <dbReference type="NCBI Taxonomy" id="104777"/>
    <lineage>
        <taxon>Eukaryota</taxon>
        <taxon>Metazoa</taxon>
        <taxon>Spiralia</taxon>
        <taxon>Gnathifera</taxon>
        <taxon>Rotifera</taxon>
        <taxon>Eurotatoria</taxon>
        <taxon>Monogononta</taxon>
        <taxon>Pseudotrocha</taxon>
        <taxon>Ploima</taxon>
        <taxon>Brachionidae</taxon>
        <taxon>Brachionus</taxon>
    </lineage>
</organism>
<proteinExistence type="predicted"/>
<dbReference type="EMBL" id="CAJNOC010004653">
    <property type="protein sequence ID" value="CAF1029109.1"/>
    <property type="molecule type" value="Genomic_DNA"/>
</dbReference>
<protein>
    <submittedName>
        <fullName evidence="1">Uncharacterized protein</fullName>
    </submittedName>
</protein>
<sequence length="105" mass="12451">MGENYEWKNTFQKVLTLENEEHNDNVAFQLKLEDDDEVDTEFNCEEKNENEELIIEKNDETHEDMIRFINNFNNKKITPIDSLACFAHILQLVKNDTLKNDSGER</sequence>
<dbReference type="Proteomes" id="UP000663879">
    <property type="component" value="Unassembled WGS sequence"/>
</dbReference>
<dbReference type="AlphaFoldDB" id="A0A814IQD1"/>
<evidence type="ECO:0000313" key="1">
    <source>
        <dbReference type="EMBL" id="CAF1029109.1"/>
    </source>
</evidence>
<feature type="non-terminal residue" evidence="1">
    <location>
        <position position="1"/>
    </location>
</feature>
<gene>
    <name evidence="1" type="ORF">OXX778_LOCUS17775</name>
</gene>
<reference evidence="1" key="1">
    <citation type="submission" date="2021-02" db="EMBL/GenBank/DDBJ databases">
        <authorList>
            <person name="Nowell W R."/>
        </authorList>
    </citation>
    <scope>NUCLEOTIDE SEQUENCE</scope>
    <source>
        <strain evidence="1">Ploen Becks lab</strain>
    </source>
</reference>
<evidence type="ECO:0000313" key="2">
    <source>
        <dbReference type="Proteomes" id="UP000663879"/>
    </source>
</evidence>
<comment type="caution">
    <text evidence="1">The sequence shown here is derived from an EMBL/GenBank/DDBJ whole genome shotgun (WGS) entry which is preliminary data.</text>
</comment>
<name>A0A814IQD1_9BILA</name>
<keyword evidence="2" id="KW-1185">Reference proteome</keyword>